<dbReference type="GO" id="GO:0008198">
    <property type="term" value="F:ferrous iron binding"/>
    <property type="evidence" value="ECO:0007669"/>
    <property type="project" value="InterPro"/>
</dbReference>
<dbReference type="Proteomes" id="UP001315686">
    <property type="component" value="Unassembled WGS sequence"/>
</dbReference>
<evidence type="ECO:0000256" key="6">
    <source>
        <dbReference type="ARBA" id="ARBA00023002"/>
    </source>
</evidence>
<evidence type="ECO:0000256" key="1">
    <source>
        <dbReference type="ARBA" id="ARBA00001954"/>
    </source>
</evidence>
<feature type="domain" description="VOC" evidence="9">
    <location>
        <begin position="9"/>
        <end position="123"/>
    </location>
</feature>
<evidence type="ECO:0000313" key="11">
    <source>
        <dbReference type="Proteomes" id="UP001315686"/>
    </source>
</evidence>
<evidence type="ECO:0000259" key="9">
    <source>
        <dbReference type="PROSITE" id="PS51819"/>
    </source>
</evidence>
<evidence type="ECO:0000256" key="3">
    <source>
        <dbReference type="ARBA" id="ARBA00022723"/>
    </source>
</evidence>
<evidence type="ECO:0000256" key="4">
    <source>
        <dbReference type="ARBA" id="ARBA00022797"/>
    </source>
</evidence>
<dbReference type="AlphaFoldDB" id="A0AAP2CN33"/>
<keyword evidence="7 8" id="KW-0408">Iron</keyword>
<organism evidence="10 11">
    <name type="scientific">Harenicola maris</name>
    <dbReference type="NCBI Taxonomy" id="2841044"/>
    <lineage>
        <taxon>Bacteria</taxon>
        <taxon>Pseudomonadati</taxon>
        <taxon>Pseudomonadota</taxon>
        <taxon>Alphaproteobacteria</taxon>
        <taxon>Rhodobacterales</taxon>
        <taxon>Paracoccaceae</taxon>
        <taxon>Harenicola</taxon>
    </lineage>
</organism>
<keyword evidence="11" id="KW-1185">Reference proteome</keyword>
<dbReference type="InterPro" id="IPR029068">
    <property type="entry name" value="Glyas_Bleomycin-R_OHBP_Dase"/>
</dbReference>
<evidence type="ECO:0000256" key="8">
    <source>
        <dbReference type="RuleBase" id="RU000683"/>
    </source>
</evidence>
<proteinExistence type="inferred from homology"/>
<name>A0AAP2CN33_9RHOB</name>
<keyword evidence="6 8" id="KW-0560">Oxidoreductase</keyword>
<dbReference type="Gene3D" id="3.10.180.10">
    <property type="entry name" value="2,3-Dihydroxybiphenyl 1,2-Dioxygenase, domain 1"/>
    <property type="match status" value="2"/>
</dbReference>
<dbReference type="GO" id="GO:0051213">
    <property type="term" value="F:dioxygenase activity"/>
    <property type="evidence" value="ECO:0007669"/>
    <property type="project" value="UniProtKB-KW"/>
</dbReference>
<protein>
    <submittedName>
        <fullName evidence="10">VOC family protein</fullName>
    </submittedName>
</protein>
<dbReference type="InterPro" id="IPR037523">
    <property type="entry name" value="VOC_core"/>
</dbReference>
<dbReference type="RefSeq" id="WP_327792821.1">
    <property type="nucleotide sequence ID" value="NZ_JADQAZ010000001.1"/>
</dbReference>
<gene>
    <name evidence="10" type="ORF">IV417_04455</name>
</gene>
<dbReference type="InterPro" id="IPR000486">
    <property type="entry name" value="Xdiol_ring_cleave_dOase_1/2"/>
</dbReference>
<feature type="domain" description="VOC" evidence="9">
    <location>
        <begin position="138"/>
        <end position="250"/>
    </location>
</feature>
<dbReference type="Pfam" id="PF00903">
    <property type="entry name" value="Glyoxalase"/>
    <property type="match status" value="1"/>
</dbReference>
<evidence type="ECO:0000256" key="5">
    <source>
        <dbReference type="ARBA" id="ARBA00022964"/>
    </source>
</evidence>
<dbReference type="InterPro" id="IPR050383">
    <property type="entry name" value="GlyoxalaseI/FosfomycinResist"/>
</dbReference>
<dbReference type="PROSITE" id="PS51819">
    <property type="entry name" value="VOC"/>
    <property type="match status" value="2"/>
</dbReference>
<dbReference type="EMBL" id="JADQAZ010000001">
    <property type="protein sequence ID" value="MBT0956625.1"/>
    <property type="molecule type" value="Genomic_DNA"/>
</dbReference>
<dbReference type="PROSITE" id="PS00082">
    <property type="entry name" value="EXTRADIOL_DIOXYGENAS"/>
    <property type="match status" value="1"/>
</dbReference>
<keyword evidence="4 8" id="KW-0058">Aromatic hydrocarbons catabolism</keyword>
<sequence>MQDDFPISGLRSVELQVPDPEQAASFYTGIWGLQEAARQDGAIFLRCDSDDAYVVKLTQGSEAAITSYTLRAAPGVSLEALQARAIAAGGAEDGAIGTLDDLGDGRGFAILDRAGRRLRIVQGDARPAPLTTGAGPDRLAHLNINTTDLERDIAFYVDGLGFKVTDRSKIMGFVRTNADHHSIVLAMAPVETLNHIAFNHPTWEDVMKASGRMVDAQYPIGWGPGRHGPGDNVFMYFVDPAGFVVEHTAEVLQVDDSYPVGGPEDWTWPKGRTDQWGIAPPKTEACKQAQLAIPFK</sequence>
<dbReference type="PANTHER" id="PTHR21366">
    <property type="entry name" value="GLYOXALASE FAMILY PROTEIN"/>
    <property type="match status" value="1"/>
</dbReference>
<comment type="caution">
    <text evidence="10">The sequence shown here is derived from an EMBL/GenBank/DDBJ whole genome shotgun (WGS) entry which is preliminary data.</text>
</comment>
<keyword evidence="3" id="KW-0479">Metal-binding</keyword>
<comment type="similarity">
    <text evidence="2 8">Belongs to the extradiol ring-cleavage dioxygenase family.</text>
</comment>
<dbReference type="InterPro" id="IPR004360">
    <property type="entry name" value="Glyas_Fos-R_dOase_dom"/>
</dbReference>
<evidence type="ECO:0000256" key="2">
    <source>
        <dbReference type="ARBA" id="ARBA00008784"/>
    </source>
</evidence>
<evidence type="ECO:0000256" key="7">
    <source>
        <dbReference type="ARBA" id="ARBA00023004"/>
    </source>
</evidence>
<accession>A0AAP2CN33</accession>
<comment type="cofactor">
    <cofactor evidence="1 8">
        <name>Fe(2+)</name>
        <dbReference type="ChEBI" id="CHEBI:29033"/>
    </cofactor>
</comment>
<reference evidence="10 11" key="1">
    <citation type="journal article" date="2021" name="Arch. Microbiol.">
        <title>Harenicola maris gen. nov., sp. nov. isolated from the Sea of Japan shallow sediments.</title>
        <authorList>
            <person name="Romanenko L.A."/>
            <person name="Kurilenko V.V."/>
            <person name="Chernysheva N.Y."/>
            <person name="Tekutyeva L.A."/>
            <person name="Velansky P.V."/>
            <person name="Svetashev V.I."/>
            <person name="Isaeva M.P."/>
        </authorList>
    </citation>
    <scope>NUCLEOTIDE SEQUENCE [LARGE SCALE GENOMIC DNA]</scope>
    <source>
        <strain evidence="10 11">KMM 3653</strain>
    </source>
</reference>
<keyword evidence="5 8" id="KW-0223">Dioxygenase</keyword>
<dbReference type="SUPFAM" id="SSF54593">
    <property type="entry name" value="Glyoxalase/Bleomycin resistance protein/Dihydroxybiphenyl dioxygenase"/>
    <property type="match status" value="1"/>
</dbReference>
<evidence type="ECO:0000313" key="10">
    <source>
        <dbReference type="EMBL" id="MBT0956625.1"/>
    </source>
</evidence>